<name>A0ACB9N976_BAUVA</name>
<sequence length="738" mass="79946">MPNHPAQPLAQSATLPVKPTHGGVSHLPGNQNMMAGTNNQLQLSAELQSKVSEPIERQGEVVTEQNVDSPLKKLGTSVGDLGAMSGSATETRPVRPGSDMKQIEVGNKQKGEDSLSVKTSGTNADAPENVDSVNQNLVKEDAGVQNDTVGEYSVVKDAELKNSSLQEKELPEPLSAKSQKDDMHAPQTRISADNASTTVSQSHETPEGSGVDEYRGITPPGPGLSHPARFVDQGKHQQPTINYGLRPPVNLASQLPHPGVPNQPFSAVPPSAQFQNQEPSHALHPRQSLNSAENFQPPTFKQPQGSEIQHGTMRGPGSFSSHGGEPIHRGAPGQTFQPQSLGPPGSYNHGQAPPFPSGASNLSHVESVGPGMMANLPPHAPEVLRSHQHSSNMMAAETYPHQRPGYLNGPQGFGLQEERYKSFPVPGQHNIDRREFEDDLEKFHRPLDAELNSNVGAYSLGPRDSGSHGFNYDGSKMIRGKSDHARYGLTPISPLGEYAEMPSRRIGPLSGGLASKSDIDDFDGRGPHRFGGPVGTAFGDSGFPHLPSHLHRGEFEGPGNFRMGEHTRSGDFNREDGFAGHFRRSEHLGPHNFPRHFGHTGNMRTTELGGPHSFESFNRSNRPYHPRLGEPGFRSSFSLPGFPNDGGFLTGDIGSFDDLWKRKAASMGWCRICKVDCESVEGLDLHSQTREHQKMAMDMVKTIKQNAKKQKLTPSEQSSVEDGSKSRNTGFQGRGIKH</sequence>
<evidence type="ECO:0000313" key="1">
    <source>
        <dbReference type="EMBL" id="KAI4331756.1"/>
    </source>
</evidence>
<comment type="caution">
    <text evidence="1">The sequence shown here is derived from an EMBL/GenBank/DDBJ whole genome shotgun (WGS) entry which is preliminary data.</text>
</comment>
<proteinExistence type="predicted"/>
<gene>
    <name evidence="1" type="ORF">L6164_016713</name>
</gene>
<dbReference type="Proteomes" id="UP000828941">
    <property type="component" value="Chromosome 7"/>
</dbReference>
<reference evidence="1 2" key="1">
    <citation type="journal article" date="2022" name="DNA Res.">
        <title>Chromosomal-level genome assembly of the orchid tree Bauhinia variegata (Leguminosae; Cercidoideae) supports the allotetraploid origin hypothesis of Bauhinia.</title>
        <authorList>
            <person name="Zhong Y."/>
            <person name="Chen Y."/>
            <person name="Zheng D."/>
            <person name="Pang J."/>
            <person name="Liu Y."/>
            <person name="Luo S."/>
            <person name="Meng S."/>
            <person name="Qian L."/>
            <person name="Wei D."/>
            <person name="Dai S."/>
            <person name="Zhou R."/>
        </authorList>
    </citation>
    <scope>NUCLEOTIDE SEQUENCE [LARGE SCALE GENOMIC DNA]</scope>
    <source>
        <strain evidence="1">BV-YZ2020</strain>
    </source>
</reference>
<keyword evidence="2" id="KW-1185">Reference proteome</keyword>
<dbReference type="EMBL" id="CM039432">
    <property type="protein sequence ID" value="KAI4331756.1"/>
    <property type="molecule type" value="Genomic_DNA"/>
</dbReference>
<protein>
    <submittedName>
        <fullName evidence="1">Uncharacterized protein</fullName>
    </submittedName>
</protein>
<evidence type="ECO:0000313" key="2">
    <source>
        <dbReference type="Proteomes" id="UP000828941"/>
    </source>
</evidence>
<accession>A0ACB9N976</accession>
<organism evidence="1 2">
    <name type="scientific">Bauhinia variegata</name>
    <name type="common">Purple orchid tree</name>
    <name type="synonym">Phanera variegata</name>
    <dbReference type="NCBI Taxonomy" id="167791"/>
    <lineage>
        <taxon>Eukaryota</taxon>
        <taxon>Viridiplantae</taxon>
        <taxon>Streptophyta</taxon>
        <taxon>Embryophyta</taxon>
        <taxon>Tracheophyta</taxon>
        <taxon>Spermatophyta</taxon>
        <taxon>Magnoliopsida</taxon>
        <taxon>eudicotyledons</taxon>
        <taxon>Gunneridae</taxon>
        <taxon>Pentapetalae</taxon>
        <taxon>rosids</taxon>
        <taxon>fabids</taxon>
        <taxon>Fabales</taxon>
        <taxon>Fabaceae</taxon>
        <taxon>Cercidoideae</taxon>
        <taxon>Cercideae</taxon>
        <taxon>Bauhiniinae</taxon>
        <taxon>Bauhinia</taxon>
    </lineage>
</organism>